<proteinExistence type="inferred from homology"/>
<feature type="transmembrane region" description="Helical" evidence="6">
    <location>
        <begin position="6"/>
        <end position="30"/>
    </location>
</feature>
<keyword evidence="6" id="KW-0812">Transmembrane</keyword>
<evidence type="ECO:0000259" key="8">
    <source>
        <dbReference type="PROSITE" id="PS50885"/>
    </source>
</evidence>
<dbReference type="Pfam" id="PF00672">
    <property type="entry name" value="HAMP"/>
    <property type="match status" value="1"/>
</dbReference>
<dbReference type="InterPro" id="IPR047347">
    <property type="entry name" value="YvaQ-like_sensor"/>
</dbReference>
<dbReference type="PANTHER" id="PTHR43531">
    <property type="entry name" value="PROTEIN ICFG"/>
    <property type="match status" value="1"/>
</dbReference>
<evidence type="ECO:0000256" key="5">
    <source>
        <dbReference type="SAM" id="MobiDB-lite"/>
    </source>
</evidence>
<dbReference type="EMBL" id="CP011409">
    <property type="protein sequence ID" value="AKZ62027.1"/>
    <property type="molecule type" value="Genomic_DNA"/>
</dbReference>
<dbReference type="CDD" id="cd19411">
    <property type="entry name" value="MCP2201-like_sensor"/>
    <property type="match status" value="1"/>
</dbReference>
<dbReference type="PROSITE" id="PS50885">
    <property type="entry name" value="HAMP"/>
    <property type="match status" value="1"/>
</dbReference>
<dbReference type="Pfam" id="PF12729">
    <property type="entry name" value="4HB_MCP_1"/>
    <property type="match status" value="1"/>
</dbReference>
<dbReference type="RefSeq" id="WP_053195525.1">
    <property type="nucleotide sequence ID" value="NZ_CP011409.1"/>
</dbReference>
<dbReference type="PROSITE" id="PS50111">
    <property type="entry name" value="CHEMOTAXIS_TRANSDUC_2"/>
    <property type="match status" value="1"/>
</dbReference>
<dbReference type="InterPro" id="IPR024478">
    <property type="entry name" value="HlyB_4HB_MCP"/>
</dbReference>
<keyword evidence="1" id="KW-0488">Methylation</keyword>
<evidence type="ECO:0000256" key="4">
    <source>
        <dbReference type="SAM" id="Coils"/>
    </source>
</evidence>
<evidence type="ECO:0000256" key="2">
    <source>
        <dbReference type="ARBA" id="ARBA00029447"/>
    </source>
</evidence>
<dbReference type="InterPro" id="IPR051310">
    <property type="entry name" value="MCP_chemotaxis"/>
</dbReference>
<keyword evidence="4" id="KW-0175">Coiled coil</keyword>
<comment type="similarity">
    <text evidence="2">Belongs to the methyl-accepting chemotaxis (MCP) protein family.</text>
</comment>
<evidence type="ECO:0000313" key="9">
    <source>
        <dbReference type="EMBL" id="AKZ62027.1"/>
    </source>
</evidence>
<dbReference type="SMART" id="SM00304">
    <property type="entry name" value="HAMP"/>
    <property type="match status" value="1"/>
</dbReference>
<dbReference type="CDD" id="cd06225">
    <property type="entry name" value="HAMP"/>
    <property type="match status" value="1"/>
</dbReference>
<gene>
    <name evidence="9" type="ORF">F506_04475</name>
</gene>
<dbReference type="Proteomes" id="UP000063429">
    <property type="component" value="Chromosome"/>
</dbReference>
<protein>
    <submittedName>
        <fullName evidence="9">Membrane protein</fullName>
    </submittedName>
</protein>
<dbReference type="Pfam" id="PF00015">
    <property type="entry name" value="MCPsignal"/>
    <property type="match status" value="1"/>
</dbReference>
<feature type="transmembrane region" description="Helical" evidence="6">
    <location>
        <begin position="189"/>
        <end position="208"/>
    </location>
</feature>
<feature type="domain" description="Methyl-accepting transducer" evidence="7">
    <location>
        <begin position="267"/>
        <end position="496"/>
    </location>
</feature>
<sequence>MKNYRIGVRLGIGFVAMLMLMAVMVGIGVWRLQGIGDATDDMVKNALQKERTANQWHAAIKENGVRTFAVMRSEDAEFQKFFQAQIDNESKRISVVQKRVEAAVTSPEEKQLFDNVGKLRTAYRTAREDIFKMKAAGKVEEAKQLTNTTLVKMMDEYANSVLKYANYQTQVIDDAAGDIYQSYQSGRTLLLSLGLIELVLGGLLGWLLTLSITRPLNEAVSIAETVASGNLTSHIDGSGKDETSKLLQALKTMNDNLLNIVGEVRSGTDTIATASSEIATGNLDLSARTESQAGALEETASAMEQLTSTVKQNAENARQANQLAVSASEVAVQGGSVVGQVVDTMGEINESSRKIVDIISVIDGIAFQTNILALNAAVEAARAGEQGRGFAVVASEVRSLAQRSASAAKEIKSLIDDSVNKVGSGTRLVEQAGKTMTEVVASVKRVTDIVGEISTASQEQSDGIEQVNRAITQMDETTQQNAALVEQAAAAAQSLQDQASTLTQVVSVFKLDNTGVTVKPALRTLDITPQRKPAAATRTRVAQADTPKLNQAPTPAKASEGEWEQF</sequence>
<dbReference type="InterPro" id="IPR004089">
    <property type="entry name" value="MCPsignal_dom"/>
</dbReference>
<feature type="coiled-coil region" evidence="4">
    <location>
        <begin position="467"/>
        <end position="505"/>
    </location>
</feature>
<dbReference type="SMART" id="SM00283">
    <property type="entry name" value="MA"/>
    <property type="match status" value="1"/>
</dbReference>
<reference evidence="10" key="1">
    <citation type="journal article" date="2015" name="Genome Announc.">
        <title>Complete Genome Sequence of Herbaspirillum hiltneri N3 (DSM 17495), Isolated from Surface-Sterilized Wheat Roots.</title>
        <authorList>
            <person name="Guizelini D."/>
            <person name="Saizaki P.M."/>
            <person name="Coimbra N.A."/>
            <person name="Weiss V.A."/>
            <person name="Faoro H."/>
            <person name="Sfeir M.Z."/>
            <person name="Baura V.A."/>
            <person name="Monteiro R.A."/>
            <person name="Chubatsu L.S."/>
            <person name="Souza E.M."/>
            <person name="Cruz L.M."/>
            <person name="Pedrosa F.O."/>
            <person name="Raittz R.T."/>
            <person name="Marchaukoski J.N."/>
            <person name="Steffens M.B."/>
        </authorList>
    </citation>
    <scope>NUCLEOTIDE SEQUENCE [LARGE SCALE GENOMIC DNA]</scope>
    <source>
        <strain evidence="10">N3</strain>
    </source>
</reference>
<keyword evidence="10" id="KW-1185">Reference proteome</keyword>
<dbReference type="InterPro" id="IPR003660">
    <property type="entry name" value="HAMP_dom"/>
</dbReference>
<accession>A0ABM5UXW9</accession>
<keyword evidence="6" id="KW-0472">Membrane</keyword>
<dbReference type="Gene3D" id="1.10.287.950">
    <property type="entry name" value="Methyl-accepting chemotaxis protein"/>
    <property type="match status" value="1"/>
</dbReference>
<organism evidence="9 10">
    <name type="scientific">Herbaspirillum hiltneri N3</name>
    <dbReference type="NCBI Taxonomy" id="1262470"/>
    <lineage>
        <taxon>Bacteria</taxon>
        <taxon>Pseudomonadati</taxon>
        <taxon>Pseudomonadota</taxon>
        <taxon>Betaproteobacteria</taxon>
        <taxon>Burkholderiales</taxon>
        <taxon>Oxalobacteraceae</taxon>
        <taxon>Herbaspirillum</taxon>
    </lineage>
</organism>
<keyword evidence="6" id="KW-1133">Transmembrane helix</keyword>
<name>A0ABM5UXW9_9BURK</name>
<feature type="domain" description="HAMP" evidence="8">
    <location>
        <begin position="210"/>
        <end position="262"/>
    </location>
</feature>
<evidence type="ECO:0000256" key="1">
    <source>
        <dbReference type="ARBA" id="ARBA00022481"/>
    </source>
</evidence>
<evidence type="ECO:0000313" key="10">
    <source>
        <dbReference type="Proteomes" id="UP000063429"/>
    </source>
</evidence>
<dbReference type="SUPFAM" id="SSF58104">
    <property type="entry name" value="Methyl-accepting chemotaxis protein (MCP) signaling domain"/>
    <property type="match status" value="1"/>
</dbReference>
<evidence type="ECO:0000256" key="6">
    <source>
        <dbReference type="SAM" id="Phobius"/>
    </source>
</evidence>
<dbReference type="PANTHER" id="PTHR43531:SF14">
    <property type="entry name" value="METHYL-ACCEPTING CHEMOTAXIS PROTEIN I-RELATED"/>
    <property type="match status" value="1"/>
</dbReference>
<feature type="region of interest" description="Disordered" evidence="5">
    <location>
        <begin position="529"/>
        <end position="566"/>
    </location>
</feature>
<evidence type="ECO:0000259" key="7">
    <source>
        <dbReference type="PROSITE" id="PS50111"/>
    </source>
</evidence>
<dbReference type="CDD" id="cd11386">
    <property type="entry name" value="MCP_signal"/>
    <property type="match status" value="1"/>
</dbReference>
<evidence type="ECO:0000256" key="3">
    <source>
        <dbReference type="PROSITE-ProRule" id="PRU00284"/>
    </source>
</evidence>
<keyword evidence="3" id="KW-0807">Transducer</keyword>